<dbReference type="InterPro" id="IPR002104">
    <property type="entry name" value="Integrase_catalytic"/>
</dbReference>
<reference evidence="3" key="1">
    <citation type="submission" date="2019-03" db="EMBL/GenBank/DDBJ databases">
        <title>Single cell metagenomics reveals metabolic interactions within the superorganism composed of flagellate Streblomastix strix and complex community of Bacteroidetes bacteria on its surface.</title>
        <authorList>
            <person name="Treitli S.C."/>
            <person name="Kolisko M."/>
            <person name="Husnik F."/>
            <person name="Keeling P."/>
            <person name="Hampl V."/>
        </authorList>
    </citation>
    <scope>NUCLEOTIDE SEQUENCE</scope>
    <source>
        <strain evidence="3">STM</strain>
    </source>
</reference>
<feature type="domain" description="Tyr recombinase" evidence="2">
    <location>
        <begin position="1"/>
        <end position="171"/>
    </location>
</feature>
<dbReference type="InterPro" id="IPR013762">
    <property type="entry name" value="Integrase-like_cat_sf"/>
</dbReference>
<comment type="caution">
    <text evidence="3">The sequence shown here is derived from an EMBL/GenBank/DDBJ whole genome shotgun (WGS) entry which is preliminary data.</text>
</comment>
<dbReference type="InterPro" id="IPR011010">
    <property type="entry name" value="DNA_brk_join_enz"/>
</dbReference>
<keyword evidence="1" id="KW-0233">DNA recombination</keyword>
<evidence type="ECO:0000256" key="1">
    <source>
        <dbReference type="ARBA" id="ARBA00023172"/>
    </source>
</evidence>
<dbReference type="EMBL" id="SNRY01000822">
    <property type="protein sequence ID" value="KAA6336151.1"/>
    <property type="molecule type" value="Genomic_DNA"/>
</dbReference>
<evidence type="ECO:0000313" key="3">
    <source>
        <dbReference type="EMBL" id="KAA6336151.1"/>
    </source>
</evidence>
<dbReference type="GO" id="GO:0003677">
    <property type="term" value="F:DNA binding"/>
    <property type="evidence" value="ECO:0007669"/>
    <property type="project" value="InterPro"/>
</dbReference>
<dbReference type="InterPro" id="IPR050090">
    <property type="entry name" value="Tyrosine_recombinase_XerCD"/>
</dbReference>
<accession>A0A5J4RT65</accession>
<dbReference type="Gene3D" id="1.10.443.10">
    <property type="entry name" value="Intergrase catalytic core"/>
    <property type="match status" value="1"/>
</dbReference>
<name>A0A5J4RT65_9ZZZZ</name>
<dbReference type="GO" id="GO:0015074">
    <property type="term" value="P:DNA integration"/>
    <property type="evidence" value="ECO:0007669"/>
    <property type="project" value="InterPro"/>
</dbReference>
<organism evidence="3">
    <name type="scientific">termite gut metagenome</name>
    <dbReference type="NCBI Taxonomy" id="433724"/>
    <lineage>
        <taxon>unclassified sequences</taxon>
        <taxon>metagenomes</taxon>
        <taxon>organismal metagenomes</taxon>
    </lineage>
</organism>
<dbReference type="Pfam" id="PF00589">
    <property type="entry name" value="Phage_integrase"/>
    <property type="match status" value="1"/>
</dbReference>
<sequence length="188" mass="21439">MVFLNIDEVKKIAAAGTNTDMELEIKKAFLFACYTGLRISDLENLAWKDIEHNPLQIIKRQTKTSAKVVIPIKDSVWAFINDGSIHNHEALVFPLLCLIKQSRNYYLLQWMKRVKLDKNIGWHTARHTFAILSLENGADLYTVSKLLGHKDLKTTQVYAKIIDKMKRMAVNGLPAIEMTNDPDKVVTS</sequence>
<protein>
    <submittedName>
        <fullName evidence="3">Tyrosine recombinase XerD</fullName>
    </submittedName>
</protein>
<dbReference type="PANTHER" id="PTHR30349">
    <property type="entry name" value="PHAGE INTEGRASE-RELATED"/>
    <property type="match status" value="1"/>
</dbReference>
<dbReference type="AlphaFoldDB" id="A0A5J4RT65"/>
<dbReference type="PANTHER" id="PTHR30349:SF64">
    <property type="entry name" value="PROPHAGE INTEGRASE INTD-RELATED"/>
    <property type="match status" value="1"/>
</dbReference>
<dbReference type="SUPFAM" id="SSF56349">
    <property type="entry name" value="DNA breaking-rejoining enzymes"/>
    <property type="match status" value="1"/>
</dbReference>
<proteinExistence type="predicted"/>
<dbReference type="CDD" id="cd01185">
    <property type="entry name" value="INTN1_C_like"/>
    <property type="match status" value="1"/>
</dbReference>
<gene>
    <name evidence="3" type="ORF">EZS27_015676</name>
</gene>
<dbReference type="PROSITE" id="PS51898">
    <property type="entry name" value="TYR_RECOMBINASE"/>
    <property type="match status" value="1"/>
</dbReference>
<evidence type="ECO:0000259" key="2">
    <source>
        <dbReference type="PROSITE" id="PS51898"/>
    </source>
</evidence>
<dbReference type="GO" id="GO:0006310">
    <property type="term" value="P:DNA recombination"/>
    <property type="evidence" value="ECO:0007669"/>
    <property type="project" value="UniProtKB-KW"/>
</dbReference>